<dbReference type="RefSeq" id="WP_110754781.1">
    <property type="nucleotide sequence ID" value="NZ_QJTF01000041.1"/>
</dbReference>
<gene>
    <name evidence="2" type="ORF">C7477_1416</name>
</gene>
<keyword evidence="1" id="KW-0812">Transmembrane</keyword>
<keyword evidence="1" id="KW-1133">Transmembrane helix</keyword>
<sequence>MKGRFKSATGPRALVVWIGVAAITLIALLGFCNYLMNPLTFRVGALRKVAEVLNRGQNFALDDPNIDFRGIRREHIRLMSSAPDVLLFAGSRFEVATANTFPGRTFYNAFVHNDYFEDLLAVTALLEEADKLPKTLVLSARHLSFRPISDRETDEWRMFSPEYKRMAQHLEIPVAPALERFPVSHYQSMFSMEYLKHGIIMAMQKTALPYGATSQVDDPERDILHADGSLAFSKKHIGTFTPESARAEAAAQAKKLGKKKASLPTSDDVKSLEKLLRYLHAKGVQSVIAITPHHPAFWEGVANENYGRTLSELEARIKSIAINSNAVFVGSFDPQMAGCRESSFRDYIHLDEVCLKSIFAQIPPLVAAKD</sequence>
<keyword evidence="3" id="KW-1185">Reference proteome</keyword>
<accession>A0A318SXT9</accession>
<organism evidence="2 3">
    <name type="scientific">Phyllobacterium leguminum</name>
    <dbReference type="NCBI Taxonomy" id="314237"/>
    <lineage>
        <taxon>Bacteria</taxon>
        <taxon>Pseudomonadati</taxon>
        <taxon>Pseudomonadota</taxon>
        <taxon>Alphaproteobacteria</taxon>
        <taxon>Hyphomicrobiales</taxon>
        <taxon>Phyllobacteriaceae</taxon>
        <taxon>Phyllobacterium</taxon>
    </lineage>
</organism>
<protein>
    <submittedName>
        <fullName evidence="2">Uncharacterized protein</fullName>
    </submittedName>
</protein>
<comment type="caution">
    <text evidence="2">The sequence shown here is derived from an EMBL/GenBank/DDBJ whole genome shotgun (WGS) entry which is preliminary data.</text>
</comment>
<feature type="transmembrane region" description="Helical" evidence="1">
    <location>
        <begin position="12"/>
        <end position="36"/>
    </location>
</feature>
<dbReference type="Proteomes" id="UP000247454">
    <property type="component" value="Unassembled WGS sequence"/>
</dbReference>
<keyword evidence="1" id="KW-0472">Membrane</keyword>
<evidence type="ECO:0000256" key="1">
    <source>
        <dbReference type="SAM" id="Phobius"/>
    </source>
</evidence>
<evidence type="ECO:0000313" key="2">
    <source>
        <dbReference type="EMBL" id="PYE85136.1"/>
    </source>
</evidence>
<evidence type="ECO:0000313" key="3">
    <source>
        <dbReference type="Proteomes" id="UP000247454"/>
    </source>
</evidence>
<dbReference type="AlphaFoldDB" id="A0A318SXT9"/>
<dbReference type="EMBL" id="QJTF01000041">
    <property type="protein sequence ID" value="PYE85136.1"/>
    <property type="molecule type" value="Genomic_DNA"/>
</dbReference>
<name>A0A318SXT9_9HYPH</name>
<dbReference type="OrthoDB" id="9767863at2"/>
<proteinExistence type="predicted"/>
<reference evidence="2 3" key="1">
    <citation type="submission" date="2018-06" db="EMBL/GenBank/DDBJ databases">
        <title>Genomic Encyclopedia of Type Strains, Phase III (KMG-III): the genomes of soil and plant-associated and newly described type strains.</title>
        <authorList>
            <person name="Whitman W."/>
        </authorList>
    </citation>
    <scope>NUCLEOTIDE SEQUENCE [LARGE SCALE GENOMIC DNA]</scope>
    <source>
        <strain evidence="2 3">ORS 1419</strain>
    </source>
</reference>